<evidence type="ECO:0000256" key="1">
    <source>
        <dbReference type="SAM" id="SignalP"/>
    </source>
</evidence>
<dbReference type="Proteomes" id="UP000639643">
    <property type="component" value="Unassembled WGS sequence"/>
</dbReference>
<evidence type="ECO:0000313" key="3">
    <source>
        <dbReference type="Proteomes" id="UP000639643"/>
    </source>
</evidence>
<feature type="chain" id="PRO_5034938062" evidence="1">
    <location>
        <begin position="24"/>
        <end position="84"/>
    </location>
</feature>
<evidence type="ECO:0000313" key="2">
    <source>
        <dbReference type="EMBL" id="KAF6808161.1"/>
    </source>
</evidence>
<accession>A0A8H6J8W8</accession>
<name>A0A8H6J8W8_9PEZI</name>
<keyword evidence="1" id="KW-0732">Signal</keyword>
<dbReference type="AlphaFoldDB" id="A0A8H6J8W8"/>
<comment type="caution">
    <text evidence="2">The sequence shown here is derived from an EMBL/GenBank/DDBJ whole genome shotgun (WGS) entry which is preliminary data.</text>
</comment>
<dbReference type="EMBL" id="WIGM01000943">
    <property type="protein sequence ID" value="KAF6808161.1"/>
    <property type="molecule type" value="Genomic_DNA"/>
</dbReference>
<gene>
    <name evidence="2" type="ORF">CMUS01_13947</name>
</gene>
<organism evidence="2 3">
    <name type="scientific">Colletotrichum musicola</name>
    <dbReference type="NCBI Taxonomy" id="2175873"/>
    <lineage>
        <taxon>Eukaryota</taxon>
        <taxon>Fungi</taxon>
        <taxon>Dikarya</taxon>
        <taxon>Ascomycota</taxon>
        <taxon>Pezizomycotina</taxon>
        <taxon>Sordariomycetes</taxon>
        <taxon>Hypocreomycetidae</taxon>
        <taxon>Glomerellales</taxon>
        <taxon>Glomerellaceae</taxon>
        <taxon>Colletotrichum</taxon>
        <taxon>Colletotrichum orchidearum species complex</taxon>
    </lineage>
</organism>
<proteinExistence type="predicted"/>
<keyword evidence="3" id="KW-1185">Reference proteome</keyword>
<protein>
    <submittedName>
        <fullName evidence="2">Uncharacterized protein</fullName>
    </submittedName>
</protein>
<feature type="signal peptide" evidence="1">
    <location>
        <begin position="1"/>
        <end position="23"/>
    </location>
</feature>
<sequence>MQLSKYSTAVALFSLVFAQAATAQCPGQGDDREDTATICRYFTSAGKSLFCEASGSCPGTITQKGEKGTFKDTSCNNPNRDPKC</sequence>
<reference evidence="2" key="1">
    <citation type="journal article" date="2020" name="Phytopathology">
        <title>Genome Sequence Resources of Colletotrichum truncatum, C. plurivorum, C. musicola, and C. sojae: Four Species Pathogenic to Soybean (Glycine max).</title>
        <authorList>
            <person name="Rogerio F."/>
            <person name="Boufleur T.R."/>
            <person name="Ciampi-Guillardi M."/>
            <person name="Sukno S.A."/>
            <person name="Thon M.R."/>
            <person name="Massola Junior N.S."/>
            <person name="Baroncelli R."/>
        </authorList>
    </citation>
    <scope>NUCLEOTIDE SEQUENCE</scope>
    <source>
        <strain evidence="2">LFN0074</strain>
    </source>
</reference>